<dbReference type="Gene3D" id="1.10.8.850">
    <property type="entry name" value="Histone-lysine N methyltransferase , C-terminal domain-like"/>
    <property type="match status" value="1"/>
</dbReference>
<protein>
    <submittedName>
        <fullName evidence="6">Uncharacterized protein</fullName>
    </submittedName>
</protein>
<organism evidence="6 7">
    <name type="scientific">Penstemon davidsonii</name>
    <dbReference type="NCBI Taxonomy" id="160366"/>
    <lineage>
        <taxon>Eukaryota</taxon>
        <taxon>Viridiplantae</taxon>
        <taxon>Streptophyta</taxon>
        <taxon>Embryophyta</taxon>
        <taxon>Tracheophyta</taxon>
        <taxon>Spermatophyta</taxon>
        <taxon>Magnoliopsida</taxon>
        <taxon>eudicotyledons</taxon>
        <taxon>Gunneridae</taxon>
        <taxon>Pentapetalae</taxon>
        <taxon>asterids</taxon>
        <taxon>lamiids</taxon>
        <taxon>Lamiales</taxon>
        <taxon>Plantaginaceae</taxon>
        <taxon>Cheloneae</taxon>
        <taxon>Penstemon</taxon>
    </lineage>
</organism>
<comment type="caution">
    <text evidence="6">The sequence shown here is derived from an EMBL/GenBank/DDBJ whole genome shotgun (WGS) entry which is preliminary data.</text>
</comment>
<name>A0ABR0CTA1_9LAMI</name>
<dbReference type="InterPro" id="IPR043017">
    <property type="entry name" value="WIYLD_dom_sf"/>
</dbReference>
<dbReference type="InterPro" id="IPR001214">
    <property type="entry name" value="SET_dom"/>
</dbReference>
<dbReference type="InterPro" id="IPR018848">
    <property type="entry name" value="WIYLD_domain"/>
</dbReference>
<keyword evidence="2" id="KW-0158">Chromosome</keyword>
<dbReference type="InterPro" id="IPR046341">
    <property type="entry name" value="SET_dom_sf"/>
</dbReference>
<evidence type="ECO:0000259" key="4">
    <source>
        <dbReference type="PROSITE" id="PS50280"/>
    </source>
</evidence>
<dbReference type="PANTHER" id="PTHR46450">
    <property type="entry name" value="INACTIVE HISTONE-LYSINE N-METHYLTRANSFERASE SUVR1-RELATED"/>
    <property type="match status" value="1"/>
</dbReference>
<dbReference type="SMART" id="SM00468">
    <property type="entry name" value="PreSET"/>
    <property type="match status" value="1"/>
</dbReference>
<dbReference type="PROSITE" id="PS50280">
    <property type="entry name" value="SET"/>
    <property type="match status" value="1"/>
</dbReference>
<feature type="region of interest" description="Disordered" evidence="3">
    <location>
        <begin position="65"/>
        <end position="142"/>
    </location>
</feature>
<evidence type="ECO:0000313" key="6">
    <source>
        <dbReference type="EMBL" id="KAK4480300.1"/>
    </source>
</evidence>
<dbReference type="SMART" id="SM00317">
    <property type="entry name" value="SET"/>
    <property type="match status" value="1"/>
</dbReference>
<dbReference type="CDD" id="cd10538">
    <property type="entry name" value="SET_SETDB-like"/>
    <property type="match status" value="1"/>
</dbReference>
<evidence type="ECO:0000256" key="3">
    <source>
        <dbReference type="SAM" id="MobiDB-lite"/>
    </source>
</evidence>
<dbReference type="Gene3D" id="2.170.270.10">
    <property type="entry name" value="SET domain"/>
    <property type="match status" value="1"/>
</dbReference>
<dbReference type="SUPFAM" id="SSF82199">
    <property type="entry name" value="SET domain"/>
    <property type="match status" value="1"/>
</dbReference>
<evidence type="ECO:0000313" key="7">
    <source>
        <dbReference type="Proteomes" id="UP001291926"/>
    </source>
</evidence>
<evidence type="ECO:0000256" key="1">
    <source>
        <dbReference type="ARBA" id="ARBA00004286"/>
    </source>
</evidence>
<dbReference type="Pfam" id="PF05033">
    <property type="entry name" value="Pre-SET"/>
    <property type="match status" value="1"/>
</dbReference>
<dbReference type="PROSITE" id="PS51580">
    <property type="entry name" value="SAM_MT43_3"/>
    <property type="match status" value="1"/>
</dbReference>
<evidence type="ECO:0000259" key="5">
    <source>
        <dbReference type="PROSITE" id="PS50867"/>
    </source>
</evidence>
<keyword evidence="7" id="KW-1185">Reference proteome</keyword>
<feature type="domain" description="Pre-SET" evidence="5">
    <location>
        <begin position="378"/>
        <end position="481"/>
    </location>
</feature>
<feature type="compositionally biased region" description="Polar residues" evidence="3">
    <location>
        <begin position="112"/>
        <end position="131"/>
    </location>
</feature>
<comment type="subcellular location">
    <subcellularLocation>
        <location evidence="1">Chromosome</location>
    </subcellularLocation>
</comment>
<dbReference type="Pfam" id="PF00856">
    <property type="entry name" value="SET"/>
    <property type="match status" value="1"/>
</dbReference>
<dbReference type="PROSITE" id="PS50867">
    <property type="entry name" value="PRE_SET"/>
    <property type="match status" value="1"/>
</dbReference>
<proteinExistence type="predicted"/>
<feature type="compositionally biased region" description="Basic and acidic residues" evidence="3">
    <location>
        <begin position="86"/>
        <end position="101"/>
    </location>
</feature>
<dbReference type="Proteomes" id="UP001291926">
    <property type="component" value="Unassembled WGS sequence"/>
</dbReference>
<evidence type="ECO:0000256" key="2">
    <source>
        <dbReference type="ARBA" id="ARBA00022454"/>
    </source>
</evidence>
<reference evidence="6 7" key="1">
    <citation type="journal article" date="2023" name="bioRxiv">
        <title>Genome report: Whole genome sequence and annotation of Penstemon davidsonii.</title>
        <authorList>
            <person name="Ostevik K.L."/>
            <person name="Alabady M."/>
            <person name="Zhang M."/>
            <person name="Rausher M.D."/>
        </authorList>
    </citation>
    <scope>NUCLEOTIDE SEQUENCE [LARGE SCALE GENOMIC DNA]</scope>
    <source>
        <strain evidence="6">DNT005</strain>
        <tissue evidence="6">Whole leaf</tissue>
    </source>
</reference>
<dbReference type="EMBL" id="JAYDYQ010002686">
    <property type="protein sequence ID" value="KAK4480300.1"/>
    <property type="molecule type" value="Genomic_DNA"/>
</dbReference>
<gene>
    <name evidence="6" type="ORF">RD792_013369</name>
</gene>
<sequence>MAPEKETAAQVANAFKAMKRLGIAPGTVKPVLKNLLKLYDGNWALIEEDNYRTLADAIFEAAEDKQKAEQNGSMSEPPRKKPHIGLPEDRASSTLDNRKNMIDLQEEEELPRNSSGTKRAQSVSGDTTNSVRHIPTRRKGKEPVRVFSPPAEENADTQPTPLAIAYHDPNGTDLGSKREIKLDNGNEHVIVPDGKSYGSGSSNIHQKISHTTQDIASSTCGQVKISLTCNRDVGQHSFHHPNANEVLSIVEKKYKKKYDNDGARFSMEDLLRELCECYLEIGSGSVNVNRSPINILPDKKKIPSASRPLSSRGLVIASKKRAVHMVCDITKGTEKVEISLLDGTGNGDLPEFVYSPENIVYQSAYVHVSLARISDEDCCSSCIGDCLSSSIPCACARDTGGEFAYTPEGLLNERFLDTCISMMITPQEHQMFYCQNCPLERAKNASRPAKCKGHLLKKFIKECWRKCGCSMQCGNRVVQRGISRKLQVFLTSEGKGWGIRALEEIPKGAFICEYTGEILTNAELYTRNNKKSSGKDKHVYPVLLDADWATEEVLKDEDALCLDATYYGNVARFINHRCHDGNLIEVPVQVETPDRHYYHVCLSHSMFFLFPMQSADLFV</sequence>
<feature type="domain" description="SET" evidence="4">
    <location>
        <begin position="484"/>
        <end position="619"/>
    </location>
</feature>
<dbReference type="Pfam" id="PF10440">
    <property type="entry name" value="WIYLD"/>
    <property type="match status" value="1"/>
</dbReference>
<dbReference type="InterPro" id="IPR025776">
    <property type="entry name" value="SUVR4/1/2"/>
</dbReference>
<dbReference type="PANTHER" id="PTHR46450:SF24">
    <property type="entry name" value="HISTONE-LYSINE N-METHYLTRANSFERASE SUVR4"/>
    <property type="match status" value="1"/>
</dbReference>
<accession>A0ABR0CTA1</accession>
<dbReference type="InterPro" id="IPR007728">
    <property type="entry name" value="Pre-SET_dom"/>
</dbReference>